<accession>A0A7V3ZJG4</accession>
<dbReference type="InterPro" id="IPR010359">
    <property type="entry name" value="IrrE_HExxH"/>
</dbReference>
<comment type="caution">
    <text evidence="2">The sequence shown here is derived from an EMBL/GenBank/DDBJ whole genome shotgun (WGS) entry which is preliminary data.</text>
</comment>
<dbReference type="EMBL" id="DTDV01000018">
    <property type="protein sequence ID" value="HGK24119.1"/>
    <property type="molecule type" value="Genomic_DNA"/>
</dbReference>
<dbReference type="AlphaFoldDB" id="A0A7V3ZJG4"/>
<protein>
    <submittedName>
        <fullName evidence="2">ImmA/IrrE family metallo-endopeptidase</fullName>
    </submittedName>
</protein>
<evidence type="ECO:0000259" key="1">
    <source>
        <dbReference type="Pfam" id="PF06114"/>
    </source>
</evidence>
<organism evidence="2">
    <name type="scientific">Dictyoglomus thermophilum</name>
    <dbReference type="NCBI Taxonomy" id="14"/>
    <lineage>
        <taxon>Bacteria</taxon>
        <taxon>Pseudomonadati</taxon>
        <taxon>Dictyoglomota</taxon>
        <taxon>Dictyoglomia</taxon>
        <taxon>Dictyoglomales</taxon>
        <taxon>Dictyoglomaceae</taxon>
        <taxon>Dictyoglomus</taxon>
    </lineage>
</organism>
<gene>
    <name evidence="2" type="ORF">ENU78_06790</name>
</gene>
<name>A0A7V3ZJG4_DICTH</name>
<dbReference type="Pfam" id="PF06114">
    <property type="entry name" value="Peptidase_M78"/>
    <property type="match status" value="1"/>
</dbReference>
<sequence>MLSAIFEILEKEDINLEWWDFPDYLLGVYVEVDDCKIIGLKKGIDKSNRKLKCVLAEELGHYFTGSTYKSKNPENYREKIEISRKEYRAKKWQVFYLIPEEKFLEAIRKGITEVWELAEYFDVDEEVIRFYIKLTRVRELLKGGY</sequence>
<proteinExistence type="predicted"/>
<reference evidence="2" key="1">
    <citation type="journal article" date="2020" name="mSystems">
        <title>Genome- and Community-Level Interaction Insights into Carbon Utilization and Element Cycling Functions of Hydrothermarchaeota in Hydrothermal Sediment.</title>
        <authorList>
            <person name="Zhou Z."/>
            <person name="Liu Y."/>
            <person name="Xu W."/>
            <person name="Pan J."/>
            <person name="Luo Z.H."/>
            <person name="Li M."/>
        </authorList>
    </citation>
    <scope>NUCLEOTIDE SEQUENCE [LARGE SCALE GENOMIC DNA]</scope>
    <source>
        <strain evidence="2">SpSt-70</strain>
    </source>
</reference>
<evidence type="ECO:0000313" key="2">
    <source>
        <dbReference type="EMBL" id="HGK24119.1"/>
    </source>
</evidence>
<feature type="domain" description="IrrE N-terminal-like" evidence="1">
    <location>
        <begin position="49"/>
        <end position="130"/>
    </location>
</feature>